<evidence type="ECO:0000256" key="3">
    <source>
        <dbReference type="ARBA" id="ARBA00022722"/>
    </source>
</evidence>
<keyword evidence="6 9" id="KW-0378">Hydrolase</keyword>
<feature type="binding site" evidence="9">
    <location>
        <position position="63"/>
    </location>
    <ligand>
        <name>Zn(2+)</name>
        <dbReference type="ChEBI" id="CHEBI:29105"/>
        <label>1</label>
        <note>catalytic</note>
    </ligand>
</feature>
<dbReference type="Gene3D" id="3.60.15.10">
    <property type="entry name" value="Ribonuclease Z/Hydroxyacylglutathione hydrolase-like"/>
    <property type="match status" value="1"/>
</dbReference>
<evidence type="ECO:0000313" key="11">
    <source>
        <dbReference type="EMBL" id="GKX56769.1"/>
    </source>
</evidence>
<keyword evidence="7 9" id="KW-0862">Zinc</keyword>
<evidence type="ECO:0000256" key="5">
    <source>
        <dbReference type="ARBA" id="ARBA00022759"/>
    </source>
</evidence>
<dbReference type="InterPro" id="IPR013471">
    <property type="entry name" value="RNase_Z/BN"/>
</dbReference>
<sequence length="304" mass="32823">MELLFLGTGAGTPSRLRNVSSVALTLTDEGGSVWLFDCGEGTQHRILRTAISPGKIEKIFITHLHGDHIFGLPGLLTSRSMLGTNGALMLYGPTGIKAYVEIALATSASYLTYPLEIVEFEPGVIHQDDRFCVTALPLNHVVPSFGYRIEESDRPGSLDAARLKAAGIRPGPLFQRLKAAERVQLDDGRIIDGRDFLGPSIKGRKVAIFGDTAPAENASLLANGVDLMVHEATLEASMAERANGRGHSTTRQAAQAAKDAGAKRLIVTHLSPRYGKEDEERLLEECRTVFPNTEMAADLTSFTV</sequence>
<evidence type="ECO:0000259" key="10">
    <source>
        <dbReference type="Pfam" id="PF12706"/>
    </source>
</evidence>
<gene>
    <name evidence="9 11" type="primary">rbn</name>
    <name evidence="11" type="ORF">SOASR030_28810</name>
</gene>
<dbReference type="GO" id="GO:0042781">
    <property type="term" value="F:3'-tRNA processing endoribonuclease activity"/>
    <property type="evidence" value="ECO:0007669"/>
    <property type="project" value="TreeGrafter"/>
</dbReference>
<evidence type="ECO:0000256" key="8">
    <source>
        <dbReference type="ARBA" id="ARBA00022839"/>
    </source>
</evidence>
<evidence type="ECO:0000256" key="6">
    <source>
        <dbReference type="ARBA" id="ARBA00022801"/>
    </source>
</evidence>
<name>A0AAV5N4U4_9GAMM</name>
<feature type="binding site" evidence="9">
    <location>
        <position position="140"/>
    </location>
    <ligand>
        <name>Zn(2+)</name>
        <dbReference type="ChEBI" id="CHEBI:29105"/>
        <label>1</label>
        <note>catalytic</note>
    </ligand>
</feature>
<keyword evidence="3 9" id="KW-0540">Nuclease</keyword>
<dbReference type="RefSeq" id="WP_027275357.1">
    <property type="nucleotide sequence ID" value="NZ_BRLH01000008.1"/>
</dbReference>
<keyword evidence="8 9" id="KW-0269">Exonuclease</keyword>
<accession>A0AAV5N4U4</accession>
<dbReference type="PANTHER" id="PTHR46018:SF2">
    <property type="entry name" value="ZINC PHOSPHODIESTERASE ELAC PROTEIN 1"/>
    <property type="match status" value="1"/>
</dbReference>
<feature type="domain" description="Metallo-beta-lactamase" evidence="10">
    <location>
        <begin position="195"/>
        <end position="269"/>
    </location>
</feature>
<dbReference type="GO" id="GO:0042802">
    <property type="term" value="F:identical protein binding"/>
    <property type="evidence" value="ECO:0007669"/>
    <property type="project" value="UniProtKB-ARBA"/>
</dbReference>
<organism evidence="11 12">
    <name type="scientific">Leminorella grimontii</name>
    <dbReference type="NCBI Taxonomy" id="82981"/>
    <lineage>
        <taxon>Bacteria</taxon>
        <taxon>Pseudomonadati</taxon>
        <taxon>Pseudomonadota</taxon>
        <taxon>Gammaproteobacteria</taxon>
        <taxon>Enterobacterales</taxon>
        <taxon>Budviciaceae</taxon>
        <taxon>Leminorella</taxon>
    </lineage>
</organism>
<comment type="function">
    <text evidence="9">Zinc phosphodiesterase, which has both exoribonuclease and endoribonuclease activities.</text>
</comment>
<dbReference type="EC" id="3.1.-.-" evidence="9"/>
<dbReference type="EMBL" id="BRLH01000008">
    <property type="protein sequence ID" value="GKX56769.1"/>
    <property type="molecule type" value="Genomic_DNA"/>
</dbReference>
<dbReference type="HAMAP" id="MF_01818">
    <property type="entry name" value="RNase_Z_BN"/>
    <property type="match status" value="1"/>
</dbReference>
<feature type="binding site" evidence="9">
    <location>
        <position position="68"/>
    </location>
    <ligand>
        <name>Zn(2+)</name>
        <dbReference type="ChEBI" id="CHEBI:29105"/>
        <label>2</label>
        <note>catalytic</note>
    </ligand>
</feature>
<dbReference type="GO" id="GO:0004527">
    <property type="term" value="F:exonuclease activity"/>
    <property type="evidence" value="ECO:0007669"/>
    <property type="project" value="UniProtKB-UniRule"/>
</dbReference>
<dbReference type="NCBIfam" id="TIGR02651">
    <property type="entry name" value="RNase_Z"/>
    <property type="match status" value="1"/>
</dbReference>
<feature type="binding site" evidence="9">
    <location>
        <position position="269"/>
    </location>
    <ligand>
        <name>Zn(2+)</name>
        <dbReference type="ChEBI" id="CHEBI:29105"/>
        <label>2</label>
        <note>catalytic</note>
    </ligand>
</feature>
<dbReference type="InterPro" id="IPR036866">
    <property type="entry name" value="RibonucZ/Hydroxyglut_hydro"/>
</dbReference>
<dbReference type="InterPro" id="IPR001279">
    <property type="entry name" value="Metallo-B-lactamas"/>
</dbReference>
<dbReference type="Proteomes" id="UP001058124">
    <property type="component" value="Unassembled WGS sequence"/>
</dbReference>
<evidence type="ECO:0000256" key="1">
    <source>
        <dbReference type="ARBA" id="ARBA00011738"/>
    </source>
</evidence>
<dbReference type="SUPFAM" id="SSF56281">
    <property type="entry name" value="Metallo-hydrolase/oxidoreductase"/>
    <property type="match status" value="1"/>
</dbReference>
<dbReference type="GO" id="GO:0008270">
    <property type="term" value="F:zinc ion binding"/>
    <property type="evidence" value="ECO:0007669"/>
    <property type="project" value="UniProtKB-UniRule"/>
</dbReference>
<feature type="active site" description="Proton acceptor" evidence="9">
    <location>
        <position position="67"/>
    </location>
</feature>
<comment type="similarity">
    <text evidence="9">Belongs to the RNase Z family. RNase BN subfamily.</text>
</comment>
<evidence type="ECO:0000313" key="12">
    <source>
        <dbReference type="Proteomes" id="UP001058124"/>
    </source>
</evidence>
<feature type="binding site" evidence="9">
    <location>
        <position position="211"/>
    </location>
    <ligand>
        <name>Zn(2+)</name>
        <dbReference type="ChEBI" id="CHEBI:29105"/>
        <label>1</label>
        <note>catalytic</note>
    </ligand>
</feature>
<evidence type="ECO:0000256" key="7">
    <source>
        <dbReference type="ARBA" id="ARBA00022833"/>
    </source>
</evidence>
<evidence type="ECO:0000256" key="4">
    <source>
        <dbReference type="ARBA" id="ARBA00022723"/>
    </source>
</evidence>
<dbReference type="PANTHER" id="PTHR46018">
    <property type="entry name" value="ZINC PHOSPHODIESTERASE ELAC PROTEIN 1"/>
    <property type="match status" value="1"/>
</dbReference>
<dbReference type="AlphaFoldDB" id="A0AAV5N4U4"/>
<dbReference type="Pfam" id="PF12706">
    <property type="entry name" value="Lactamase_B_2"/>
    <property type="match status" value="1"/>
</dbReference>
<proteinExistence type="inferred from homology"/>
<protein>
    <recommendedName>
        <fullName evidence="9">Ribonuclease BN</fullName>
        <shortName evidence="9">RNase BN</shortName>
        <ecNumber evidence="9">3.1.-.-</ecNumber>
    </recommendedName>
    <alternativeName>
        <fullName evidence="9">Ribonuclease Z homolog</fullName>
        <shortName evidence="9">RNase Z homolog</shortName>
    </alternativeName>
</protein>
<feature type="binding site" evidence="9">
    <location>
        <position position="211"/>
    </location>
    <ligand>
        <name>Zn(2+)</name>
        <dbReference type="ChEBI" id="CHEBI:29105"/>
        <label>2</label>
        <note>catalytic</note>
    </ligand>
</feature>
<dbReference type="NCBIfam" id="NF000801">
    <property type="entry name" value="PRK00055.1-3"/>
    <property type="match status" value="1"/>
</dbReference>
<comment type="cofactor">
    <cofactor evidence="9">
        <name>Zn(2+)</name>
        <dbReference type="ChEBI" id="CHEBI:29105"/>
    </cofactor>
    <text evidence="9">Binds 2 Zn(2+) ions.</text>
</comment>
<dbReference type="FunFam" id="3.60.15.10:FF:000002">
    <property type="entry name" value="Ribonuclease Z"/>
    <property type="match status" value="1"/>
</dbReference>
<dbReference type="NCBIfam" id="NF000800">
    <property type="entry name" value="PRK00055.1-1"/>
    <property type="match status" value="1"/>
</dbReference>
<evidence type="ECO:0000256" key="9">
    <source>
        <dbReference type="HAMAP-Rule" id="MF_01818"/>
    </source>
</evidence>
<feature type="binding site" evidence="9">
    <location>
        <position position="65"/>
    </location>
    <ligand>
        <name>Zn(2+)</name>
        <dbReference type="ChEBI" id="CHEBI:29105"/>
        <label>1</label>
        <note>catalytic</note>
    </ligand>
</feature>
<comment type="caution">
    <text evidence="11">The sequence shown here is derived from an EMBL/GenBank/DDBJ whole genome shotgun (WGS) entry which is preliminary data.</text>
</comment>
<dbReference type="Pfam" id="PF23023">
    <property type="entry name" value="Anti-Pycsar_Apyc1"/>
    <property type="match status" value="1"/>
</dbReference>
<keyword evidence="12" id="KW-1185">Reference proteome</keyword>
<feature type="binding site" evidence="9">
    <location>
        <position position="67"/>
    </location>
    <ligand>
        <name>Zn(2+)</name>
        <dbReference type="ChEBI" id="CHEBI:29105"/>
        <label>2</label>
        <note>catalytic</note>
    </ligand>
</feature>
<reference evidence="11" key="1">
    <citation type="submission" date="2022-06" db="EMBL/GenBank/DDBJ databases">
        <title>Draft genome sequences of Leminorella grimontii str. JCM5902.</title>
        <authorList>
            <person name="Wakabayashi Y."/>
            <person name="Kojima K."/>
        </authorList>
    </citation>
    <scope>NUCLEOTIDE SEQUENCE</scope>
    <source>
        <strain evidence="11">JCM 5902</strain>
    </source>
</reference>
<evidence type="ECO:0000256" key="2">
    <source>
        <dbReference type="ARBA" id="ARBA00022694"/>
    </source>
</evidence>
<keyword evidence="4 9" id="KW-0479">Metal-binding</keyword>
<keyword evidence="2 9" id="KW-0819">tRNA processing</keyword>
<comment type="subunit">
    <text evidence="1 9">Homodimer.</text>
</comment>
<dbReference type="CDD" id="cd07717">
    <property type="entry name" value="RNaseZ_ZiPD-like_MBL-fold"/>
    <property type="match status" value="1"/>
</dbReference>
<keyword evidence="5 9" id="KW-0255">Endonuclease</keyword>